<dbReference type="SUPFAM" id="SSF50044">
    <property type="entry name" value="SH3-domain"/>
    <property type="match status" value="1"/>
</dbReference>
<gene>
    <name evidence="4" type="ORF">MHBO_004646</name>
</gene>
<name>A0ABV2ATW1_9EUKA</name>
<dbReference type="Gene3D" id="2.30.30.40">
    <property type="entry name" value="SH3 Domains"/>
    <property type="match status" value="1"/>
</dbReference>
<comment type="caution">
    <text evidence="4">The sequence shown here is derived from an EMBL/GenBank/DDBJ whole genome shotgun (WGS) entry which is preliminary data.</text>
</comment>
<evidence type="ECO:0000313" key="4">
    <source>
        <dbReference type="EMBL" id="MES1923105.1"/>
    </source>
</evidence>
<keyword evidence="1 2" id="KW-0728">SH3 domain</keyword>
<evidence type="ECO:0000313" key="5">
    <source>
        <dbReference type="Proteomes" id="UP001439008"/>
    </source>
</evidence>
<evidence type="ECO:0000256" key="1">
    <source>
        <dbReference type="ARBA" id="ARBA00022443"/>
    </source>
</evidence>
<dbReference type="InterPro" id="IPR001452">
    <property type="entry name" value="SH3_domain"/>
</dbReference>
<keyword evidence="5" id="KW-1185">Reference proteome</keyword>
<evidence type="ECO:0000256" key="2">
    <source>
        <dbReference type="PROSITE-ProRule" id="PRU00192"/>
    </source>
</evidence>
<organism evidence="4 5">
    <name type="scientific">Bonamia ostreae</name>
    <dbReference type="NCBI Taxonomy" id="126728"/>
    <lineage>
        <taxon>Eukaryota</taxon>
        <taxon>Sar</taxon>
        <taxon>Rhizaria</taxon>
        <taxon>Endomyxa</taxon>
        <taxon>Ascetosporea</taxon>
        <taxon>Haplosporida</taxon>
        <taxon>Bonamia</taxon>
    </lineage>
</organism>
<dbReference type="EMBL" id="JBDODL010004692">
    <property type="protein sequence ID" value="MES1923105.1"/>
    <property type="molecule type" value="Genomic_DNA"/>
</dbReference>
<dbReference type="PROSITE" id="PS50002">
    <property type="entry name" value="SH3"/>
    <property type="match status" value="1"/>
</dbReference>
<dbReference type="SMART" id="SM00326">
    <property type="entry name" value="SH3"/>
    <property type="match status" value="1"/>
</dbReference>
<proteinExistence type="predicted"/>
<dbReference type="Proteomes" id="UP001439008">
    <property type="component" value="Unassembled WGS sequence"/>
</dbReference>
<evidence type="ECO:0000259" key="3">
    <source>
        <dbReference type="PROSITE" id="PS50002"/>
    </source>
</evidence>
<feature type="domain" description="SH3" evidence="3">
    <location>
        <begin position="18"/>
        <end position="80"/>
    </location>
</feature>
<dbReference type="InterPro" id="IPR036028">
    <property type="entry name" value="SH3-like_dom_sf"/>
</dbReference>
<sequence>MTYKSKCQTSLKLSNNNTNSITVSASEQYSRATMNELQFGKGEKLQIKYRNKESGWCFGENKATKESGWISEDFISEKHKLDHLDVDKWQFCKCSGFVPNAFRPTLCKECFHNKNSHDEA</sequence>
<reference evidence="4 5" key="1">
    <citation type="journal article" date="2024" name="BMC Biol.">
        <title>Comparative genomics of Ascetosporea gives new insight into the evolutionary basis for animal parasitism in Rhizaria.</title>
        <authorList>
            <person name="Hiltunen Thoren M."/>
            <person name="Onut-Brannstrom I."/>
            <person name="Alfjorden A."/>
            <person name="Peckova H."/>
            <person name="Swords F."/>
            <person name="Hooper C."/>
            <person name="Holzer A.S."/>
            <person name="Bass D."/>
            <person name="Burki F."/>
        </authorList>
    </citation>
    <scope>NUCLEOTIDE SEQUENCE [LARGE SCALE GENOMIC DNA]</scope>
    <source>
        <strain evidence="4">20-A016</strain>
    </source>
</reference>
<protein>
    <recommendedName>
        <fullName evidence="3">SH3 domain-containing protein</fullName>
    </recommendedName>
</protein>
<accession>A0ABV2ATW1</accession>
<dbReference type="Pfam" id="PF00018">
    <property type="entry name" value="SH3_1"/>
    <property type="match status" value="1"/>
</dbReference>